<dbReference type="InterPro" id="IPR009078">
    <property type="entry name" value="Ferritin-like_SF"/>
</dbReference>
<protein>
    <submittedName>
        <fullName evidence="1">Long-chain fatty aldehyde decarbonylase</fullName>
    </submittedName>
</protein>
<dbReference type="SUPFAM" id="SSF47240">
    <property type="entry name" value="Ferritin-like"/>
    <property type="match status" value="1"/>
</dbReference>
<gene>
    <name evidence="1" type="ORF">GQE98_10765</name>
</gene>
<accession>A0A6L8W9C8</accession>
<dbReference type="GO" id="GO:0016491">
    <property type="term" value="F:oxidoreductase activity"/>
    <property type="evidence" value="ECO:0007669"/>
    <property type="project" value="InterPro"/>
</dbReference>
<dbReference type="EMBL" id="WTUW01000002">
    <property type="protein sequence ID" value="MZR31114.1"/>
    <property type="molecule type" value="Genomic_DNA"/>
</dbReference>
<sequence length="367" mass="41932">MTDHITRDPIYDTVSRDDFPAMLEVDRYGKRTDAFDGIISATHDHFWDPMDATYLDFKSPFDVTAEYLMPPETIPELQSAVADKLDEGQRIHLANESTRWSLSSILHGEQGALSLSASLCHLLVDPGAQEYASNQTREEARHVTAFSRYIGSRWGRPYPVGEALGNLLEELVGAEEVYKKLVGMQMLVEGLAMGAFANIHAKTNDPLLKRLTQLVMTDEAFHHKFGKIWADKTIPKLDTEEHNRVEDWAAQCFETVLFNLINIRQKQVIYEQFGLDWQWVRDACREVFTDADRRETLKESTNIFRVLVKTLLKSGIITDRTRPIYSHWVDMDEMAGENEDMVGYAIADEGIEYLRTLNAGRRVIGQK</sequence>
<evidence type="ECO:0000313" key="1">
    <source>
        <dbReference type="EMBL" id="MZR31114.1"/>
    </source>
</evidence>
<dbReference type="InterPro" id="IPR012348">
    <property type="entry name" value="RNR-like"/>
</dbReference>
<dbReference type="CDD" id="cd00657">
    <property type="entry name" value="Ferritin_like"/>
    <property type="match status" value="1"/>
</dbReference>
<organism evidence="1 2">
    <name type="scientific">Sneathiella litorea</name>
    <dbReference type="NCBI Taxonomy" id="2606216"/>
    <lineage>
        <taxon>Bacteria</taxon>
        <taxon>Pseudomonadati</taxon>
        <taxon>Pseudomonadota</taxon>
        <taxon>Alphaproteobacteria</taxon>
        <taxon>Sneathiellales</taxon>
        <taxon>Sneathiellaceae</taxon>
        <taxon>Sneathiella</taxon>
    </lineage>
</organism>
<dbReference type="Gene3D" id="1.10.620.20">
    <property type="entry name" value="Ribonucleotide Reductase, subunit A"/>
    <property type="match status" value="1"/>
</dbReference>
<dbReference type="Proteomes" id="UP000476030">
    <property type="component" value="Unassembled WGS sequence"/>
</dbReference>
<name>A0A6L8W9C8_9PROT</name>
<proteinExistence type="predicted"/>
<keyword evidence="2" id="KW-1185">Reference proteome</keyword>
<evidence type="ECO:0000313" key="2">
    <source>
        <dbReference type="Proteomes" id="UP000476030"/>
    </source>
</evidence>
<comment type="caution">
    <text evidence="1">The sequence shown here is derived from an EMBL/GenBank/DDBJ whole genome shotgun (WGS) entry which is preliminary data.</text>
</comment>
<reference evidence="1 2" key="1">
    <citation type="submission" date="2019-12" db="EMBL/GenBank/DDBJ databases">
        <title>Snethiella sp. nov. sp. isolated from sea sand.</title>
        <authorList>
            <person name="Kim J."/>
            <person name="Jeong S.E."/>
            <person name="Jung H.S."/>
            <person name="Jeon C.O."/>
        </authorList>
    </citation>
    <scope>NUCLEOTIDE SEQUENCE [LARGE SCALE GENOMIC DNA]</scope>
    <source>
        <strain evidence="1 2">DP05</strain>
    </source>
</reference>
<dbReference type="RefSeq" id="WP_161315643.1">
    <property type="nucleotide sequence ID" value="NZ_WTUW01000002.1"/>
</dbReference>
<dbReference type="AlphaFoldDB" id="A0A6L8W9C8"/>